<keyword evidence="1" id="KW-1133">Transmembrane helix</keyword>
<name>A0ABW7GU90_9BURK</name>
<gene>
    <name evidence="2" type="ORF">ACG01O_02765</name>
</gene>
<keyword evidence="1" id="KW-0472">Membrane</keyword>
<accession>A0ABW7GU90</accession>
<sequence>MNEPSSELKDALARKGSFLQTLSAVAWSFFGVRRGRDHENDMARLNPVHVLIAGVLGAALFVLMLVLVIRWVISSGVAAA</sequence>
<reference evidence="2 3" key="1">
    <citation type="submission" date="2024-08" db="EMBL/GenBank/DDBJ databases">
        <authorList>
            <person name="Lu H."/>
        </authorList>
    </citation>
    <scope>NUCLEOTIDE SEQUENCE [LARGE SCALE GENOMIC DNA]</scope>
    <source>
        <strain evidence="2 3">BYS87W</strain>
    </source>
</reference>
<dbReference type="Proteomes" id="UP001606303">
    <property type="component" value="Unassembled WGS sequence"/>
</dbReference>
<comment type="caution">
    <text evidence="2">The sequence shown here is derived from an EMBL/GenBank/DDBJ whole genome shotgun (WGS) entry which is preliminary data.</text>
</comment>
<evidence type="ECO:0000313" key="2">
    <source>
        <dbReference type="EMBL" id="MFG6465524.1"/>
    </source>
</evidence>
<dbReference type="RefSeq" id="WP_394381150.1">
    <property type="nucleotide sequence ID" value="NZ_JBIGIB010000001.1"/>
</dbReference>
<keyword evidence="1" id="KW-0812">Transmembrane</keyword>
<evidence type="ECO:0000313" key="3">
    <source>
        <dbReference type="Proteomes" id="UP001606303"/>
    </source>
</evidence>
<proteinExistence type="predicted"/>
<feature type="transmembrane region" description="Helical" evidence="1">
    <location>
        <begin position="50"/>
        <end position="73"/>
    </location>
</feature>
<dbReference type="Pfam" id="PF11174">
    <property type="entry name" value="DUF2970"/>
    <property type="match status" value="1"/>
</dbReference>
<evidence type="ECO:0000256" key="1">
    <source>
        <dbReference type="SAM" id="Phobius"/>
    </source>
</evidence>
<keyword evidence="3" id="KW-1185">Reference proteome</keyword>
<organism evidence="2 3">
    <name type="scientific">Pelomonas baiyunensis</name>
    <dbReference type="NCBI Taxonomy" id="3299026"/>
    <lineage>
        <taxon>Bacteria</taxon>
        <taxon>Pseudomonadati</taxon>
        <taxon>Pseudomonadota</taxon>
        <taxon>Betaproteobacteria</taxon>
        <taxon>Burkholderiales</taxon>
        <taxon>Sphaerotilaceae</taxon>
        <taxon>Roseateles</taxon>
    </lineage>
</organism>
<protein>
    <submittedName>
        <fullName evidence="2">DUF2970 domain-containing protein</fullName>
    </submittedName>
</protein>
<dbReference type="EMBL" id="JBIGIB010000001">
    <property type="protein sequence ID" value="MFG6465524.1"/>
    <property type="molecule type" value="Genomic_DNA"/>
</dbReference>
<dbReference type="InterPro" id="IPR021344">
    <property type="entry name" value="DUF2970"/>
</dbReference>